<dbReference type="Pfam" id="PF12972">
    <property type="entry name" value="NAGLU_C"/>
    <property type="match status" value="1"/>
</dbReference>
<reference evidence="2" key="1">
    <citation type="submission" date="2021-02" db="EMBL/GenBank/DDBJ databases">
        <authorList>
            <person name="Nowell W R."/>
        </authorList>
    </citation>
    <scope>NUCLEOTIDE SEQUENCE</scope>
</reference>
<organism evidence="2 3">
    <name type="scientific">Rotaria socialis</name>
    <dbReference type="NCBI Taxonomy" id="392032"/>
    <lineage>
        <taxon>Eukaryota</taxon>
        <taxon>Metazoa</taxon>
        <taxon>Spiralia</taxon>
        <taxon>Gnathifera</taxon>
        <taxon>Rotifera</taxon>
        <taxon>Eurotatoria</taxon>
        <taxon>Bdelloidea</taxon>
        <taxon>Philodinida</taxon>
        <taxon>Philodinidae</taxon>
        <taxon>Rotaria</taxon>
    </lineage>
</organism>
<keyword evidence="3" id="KW-1185">Reference proteome</keyword>
<proteinExistence type="predicted"/>
<protein>
    <recommendedName>
        <fullName evidence="1">Alpha-N-acetylglucosaminidase C-terminal domain-containing protein</fullName>
    </recommendedName>
</protein>
<dbReference type="InterPro" id="IPR024732">
    <property type="entry name" value="NAGLU_C"/>
</dbReference>
<evidence type="ECO:0000313" key="3">
    <source>
        <dbReference type="Proteomes" id="UP000663873"/>
    </source>
</evidence>
<sequence length="234" mass="27113">AHFDLSSLSLAWELLVDASSEIDSDLFRYDLVDITKEVLQYKFATIHTELIAAYKRADLYGVSTQAAILVDILADMEMVLASDRRFLLGNWVGDALQFATSEEEIHFYNLNAKLQVSIWGNNYTLGLFDYARKFWSGMIQDYYAPRWYVFFDVILKSIVEGKPVDSHLLGERLFLEAELPFFMLEAKIYPTTTRGDSIMIARELYNKYRSTLNDITLPVSTSKQHQLRFKHYTN</sequence>
<name>A0A821HWX4_9BILA</name>
<evidence type="ECO:0000313" key="2">
    <source>
        <dbReference type="EMBL" id="CAF4693171.1"/>
    </source>
</evidence>
<accession>A0A821HWX4</accession>
<feature type="domain" description="Alpha-N-acetylglucosaminidase C-terminal" evidence="1">
    <location>
        <begin position="3"/>
        <end position="207"/>
    </location>
</feature>
<dbReference type="PANTHER" id="PTHR12872">
    <property type="entry name" value="ALPHA-N-ACETYLGLUCOSAMINIDASE"/>
    <property type="match status" value="1"/>
</dbReference>
<dbReference type="PANTHER" id="PTHR12872:SF1">
    <property type="entry name" value="ALPHA-N-ACETYLGLUCOSAMINIDASE"/>
    <property type="match status" value="1"/>
</dbReference>
<dbReference type="EMBL" id="CAJOBP010033978">
    <property type="protein sequence ID" value="CAF4693171.1"/>
    <property type="molecule type" value="Genomic_DNA"/>
</dbReference>
<gene>
    <name evidence="2" type="ORF">UJA718_LOCUS35855</name>
</gene>
<feature type="non-terminal residue" evidence="2">
    <location>
        <position position="1"/>
    </location>
</feature>
<comment type="caution">
    <text evidence="2">The sequence shown here is derived from an EMBL/GenBank/DDBJ whole genome shotgun (WGS) entry which is preliminary data.</text>
</comment>
<evidence type="ECO:0000259" key="1">
    <source>
        <dbReference type="Pfam" id="PF12972"/>
    </source>
</evidence>
<dbReference type="AlphaFoldDB" id="A0A821HWX4"/>
<dbReference type="Proteomes" id="UP000663873">
    <property type="component" value="Unassembled WGS sequence"/>
</dbReference>
<dbReference type="Gene3D" id="1.20.120.670">
    <property type="entry name" value="N-acetyl-b-d-glucoasminidase"/>
    <property type="match status" value="1"/>
</dbReference>
<dbReference type="InterPro" id="IPR007781">
    <property type="entry name" value="NAGLU"/>
</dbReference>